<dbReference type="Proteomes" id="UP000823631">
    <property type="component" value="Unassembled WGS sequence"/>
</dbReference>
<organism evidence="1 2">
    <name type="scientific">Candidatus Avisuccinivibrio stercorigallinarum</name>
    <dbReference type="NCBI Taxonomy" id="2840704"/>
    <lineage>
        <taxon>Bacteria</taxon>
        <taxon>Pseudomonadati</taxon>
        <taxon>Pseudomonadota</taxon>
        <taxon>Gammaproteobacteria</taxon>
        <taxon>Aeromonadales</taxon>
        <taxon>Succinivibrionaceae</taxon>
        <taxon>Succinivibrionaceae incertae sedis</taxon>
        <taxon>Candidatus Avisuccinivibrio</taxon>
    </lineage>
</organism>
<name>A0A9D9DFG9_9GAMM</name>
<reference evidence="1" key="2">
    <citation type="journal article" date="2021" name="PeerJ">
        <title>Extensive microbial diversity within the chicken gut microbiome revealed by metagenomics and culture.</title>
        <authorList>
            <person name="Gilroy R."/>
            <person name="Ravi A."/>
            <person name="Getino M."/>
            <person name="Pursley I."/>
            <person name="Horton D.L."/>
            <person name="Alikhan N.F."/>
            <person name="Baker D."/>
            <person name="Gharbi K."/>
            <person name="Hall N."/>
            <person name="Watson M."/>
            <person name="Adriaenssens E.M."/>
            <person name="Foster-Nyarko E."/>
            <person name="Jarju S."/>
            <person name="Secka A."/>
            <person name="Antonio M."/>
            <person name="Oren A."/>
            <person name="Chaudhuri R.R."/>
            <person name="La Ragione R."/>
            <person name="Hildebrand F."/>
            <person name="Pallen M.J."/>
        </authorList>
    </citation>
    <scope>NUCLEOTIDE SEQUENCE</scope>
    <source>
        <strain evidence="1">17213</strain>
    </source>
</reference>
<accession>A0A9D9DFG9</accession>
<dbReference type="EMBL" id="JADINH010000174">
    <property type="protein sequence ID" value="MBO8416446.1"/>
    <property type="molecule type" value="Genomic_DNA"/>
</dbReference>
<proteinExistence type="predicted"/>
<evidence type="ECO:0008006" key="3">
    <source>
        <dbReference type="Google" id="ProtNLM"/>
    </source>
</evidence>
<protein>
    <recommendedName>
        <fullName evidence="3">Transposase IS4-like domain-containing protein</fullName>
    </recommendedName>
</protein>
<evidence type="ECO:0000313" key="2">
    <source>
        <dbReference type="Proteomes" id="UP000823631"/>
    </source>
</evidence>
<evidence type="ECO:0000313" key="1">
    <source>
        <dbReference type="EMBL" id="MBO8416446.1"/>
    </source>
</evidence>
<gene>
    <name evidence="1" type="ORF">IAB19_08710</name>
</gene>
<comment type="caution">
    <text evidence="1">The sequence shown here is derived from an EMBL/GenBank/DDBJ whole genome shotgun (WGS) entry which is preliminary data.</text>
</comment>
<reference evidence="1" key="1">
    <citation type="submission" date="2020-10" db="EMBL/GenBank/DDBJ databases">
        <authorList>
            <person name="Gilroy R."/>
        </authorList>
    </citation>
    <scope>NUCLEOTIDE SEQUENCE</scope>
    <source>
        <strain evidence="1">17213</strain>
    </source>
</reference>
<dbReference type="AlphaFoldDB" id="A0A9D9DFG9"/>
<sequence>MAVPEEVRNVQRPVNTVVINTGKDGPYRYAVRARTGVKYLGANRNPQPINGKIIGHIINLTYVPKVLETVDCDPPHKSYGMAKLAQMYSQDLLQDLLEIMPAHEAYKLMATAMVRVVSPYTAFSRVSQRYRDSFVSEFMPNAALSGSTLTKFVRALGCNEKMRMSFYQKRYEAVSEDHHIAIDGTLRQDSSIVNDLSRFSYKGRVKGVKDVSILYAYDIELMEPICSQVFPGNHIDAASFGAFIETNKIDRGIIIADKGFPFRAAEDKFKARPQLHYMLPMKRNDRRIKAYELTLYDGCGVDLISDNF</sequence>